<evidence type="ECO:0000256" key="4">
    <source>
        <dbReference type="RuleBase" id="RU000384"/>
    </source>
</evidence>
<dbReference type="PANTHER" id="PTHR43785:SF12">
    <property type="entry name" value="TYPE-1 GLUTAMINE SYNTHETASE 2"/>
    <property type="match status" value="1"/>
</dbReference>
<evidence type="ECO:0000259" key="5">
    <source>
        <dbReference type="PROSITE" id="PS51987"/>
    </source>
</evidence>
<dbReference type="Proteomes" id="UP000050509">
    <property type="component" value="Unassembled WGS sequence"/>
</dbReference>
<dbReference type="Pfam" id="PF00120">
    <property type="entry name" value="Gln-synt_C"/>
    <property type="match status" value="1"/>
</dbReference>
<feature type="non-terminal residue" evidence="6">
    <location>
        <position position="393"/>
    </location>
</feature>
<accession>A0A0P9DKP7</accession>
<dbReference type="AlphaFoldDB" id="A0A0P9DKP7"/>
<dbReference type="InterPro" id="IPR014746">
    <property type="entry name" value="Gln_synth/guanido_kin_cat_dom"/>
</dbReference>
<gene>
    <name evidence="6" type="ORF">SE17_26930</name>
</gene>
<dbReference type="SUPFAM" id="SSF54368">
    <property type="entry name" value="Glutamine synthetase, N-terminal domain"/>
    <property type="match status" value="1"/>
</dbReference>
<dbReference type="GO" id="GO:0006542">
    <property type="term" value="P:glutamine biosynthetic process"/>
    <property type="evidence" value="ECO:0007669"/>
    <property type="project" value="InterPro"/>
</dbReference>
<protein>
    <submittedName>
        <fullName evidence="6">Glutamine synthetase</fullName>
    </submittedName>
</protein>
<evidence type="ECO:0000313" key="7">
    <source>
        <dbReference type="Proteomes" id="UP000050509"/>
    </source>
</evidence>
<evidence type="ECO:0000313" key="6">
    <source>
        <dbReference type="EMBL" id="KPV50443.1"/>
    </source>
</evidence>
<keyword evidence="7" id="KW-1185">Reference proteome</keyword>
<comment type="caution">
    <text evidence="6">The sequence shown here is derived from an EMBL/GenBank/DDBJ whole genome shotgun (WGS) entry which is preliminary data.</text>
</comment>
<organism evidence="6 7">
    <name type="scientific">Kouleothrix aurantiaca</name>
    <dbReference type="NCBI Taxonomy" id="186479"/>
    <lineage>
        <taxon>Bacteria</taxon>
        <taxon>Bacillati</taxon>
        <taxon>Chloroflexota</taxon>
        <taxon>Chloroflexia</taxon>
        <taxon>Chloroflexales</taxon>
        <taxon>Roseiflexineae</taxon>
        <taxon>Roseiflexaceae</taxon>
        <taxon>Kouleothrix</taxon>
    </lineage>
</organism>
<evidence type="ECO:0000256" key="3">
    <source>
        <dbReference type="PROSITE-ProRule" id="PRU01331"/>
    </source>
</evidence>
<feature type="domain" description="GS catalytic" evidence="5">
    <location>
        <begin position="117"/>
        <end position="393"/>
    </location>
</feature>
<evidence type="ECO:0000256" key="1">
    <source>
        <dbReference type="ARBA" id="ARBA00009897"/>
    </source>
</evidence>
<dbReference type="Gene3D" id="3.10.20.70">
    <property type="entry name" value="Glutamine synthetase, N-terminal domain"/>
    <property type="match status" value="1"/>
</dbReference>
<dbReference type="Gene3D" id="3.30.590.10">
    <property type="entry name" value="Glutamine synthetase/guanido kinase, catalytic domain"/>
    <property type="match status" value="1"/>
</dbReference>
<dbReference type="GO" id="GO:0004356">
    <property type="term" value="F:glutamine synthetase activity"/>
    <property type="evidence" value="ECO:0007669"/>
    <property type="project" value="InterPro"/>
</dbReference>
<sequence>MLTRAQLGELIERGEIETVLTVFPDMYGRLMGKRITGHFFMDHVADDGMHACDYLLACDMEMDVIPGYKYTSWETGYGDFHCVPDLSTLRFASWLPKTAIVLCDLYTQEEEIVEVAPRRMLQRQLARAKEMGFTVMGGSEIELYLFNETFDSAKAKNYHDLRPIGDYNEDYHILQGTKEDELVGAIRRHLDNSGVPIEFSKGEAGLGQQEINLQFCDALEQCDRNILYKHAAKEIAWQQNRAITFMAKWDERHTGSSCHIHMSLWDGDESAFKGDTPLVGKITSNDTFRHFLGGWMQRARELSACYAPYVASYKRYQSRSWAPTGIAWSYDNRTAGFRVVGKGKSLRVECRLPGADTNPYIAYAAAIAAGLDGIANKVEPPAIFQGDVYAAQS</sequence>
<dbReference type="InterPro" id="IPR008146">
    <property type="entry name" value="Gln_synth_cat_dom"/>
</dbReference>
<keyword evidence="2" id="KW-0436">Ligase</keyword>
<dbReference type="PROSITE" id="PS51987">
    <property type="entry name" value="GS_CATALYTIC"/>
    <property type="match status" value="1"/>
</dbReference>
<dbReference type="InterPro" id="IPR036651">
    <property type="entry name" value="Gln_synt_N_sf"/>
</dbReference>
<reference evidence="6 7" key="1">
    <citation type="submission" date="2015-09" db="EMBL/GenBank/DDBJ databases">
        <title>Draft genome sequence of Kouleothrix aurantiaca JCM 19913.</title>
        <authorList>
            <person name="Hemp J."/>
        </authorList>
    </citation>
    <scope>NUCLEOTIDE SEQUENCE [LARGE SCALE GENOMIC DNA]</scope>
    <source>
        <strain evidence="6 7">COM-B</strain>
    </source>
</reference>
<evidence type="ECO:0000256" key="2">
    <source>
        <dbReference type="ARBA" id="ARBA00022598"/>
    </source>
</evidence>
<dbReference type="PATRIC" id="fig|186479.3.peg.1630"/>
<comment type="similarity">
    <text evidence="1 3 4">Belongs to the glutamine synthetase family.</text>
</comment>
<name>A0A0P9DKP7_9CHLR</name>
<dbReference type="SMART" id="SM01230">
    <property type="entry name" value="Gln-synt_C"/>
    <property type="match status" value="1"/>
</dbReference>
<dbReference type="EMBL" id="LJCR01001391">
    <property type="protein sequence ID" value="KPV50443.1"/>
    <property type="molecule type" value="Genomic_DNA"/>
</dbReference>
<proteinExistence type="inferred from homology"/>
<dbReference type="PANTHER" id="PTHR43785">
    <property type="entry name" value="GAMMA-GLUTAMYLPUTRESCINE SYNTHETASE"/>
    <property type="match status" value="1"/>
</dbReference>
<dbReference type="SUPFAM" id="SSF55931">
    <property type="entry name" value="Glutamine synthetase/guanido kinase"/>
    <property type="match status" value="1"/>
</dbReference>